<feature type="signal peptide" evidence="1">
    <location>
        <begin position="1"/>
        <end position="22"/>
    </location>
</feature>
<comment type="caution">
    <text evidence="2">The sequence shown here is derived from an EMBL/GenBank/DDBJ whole genome shotgun (WGS) entry which is preliminary data.</text>
</comment>
<evidence type="ECO:0000256" key="1">
    <source>
        <dbReference type="SAM" id="SignalP"/>
    </source>
</evidence>
<keyword evidence="1" id="KW-0732">Signal</keyword>
<name>A0A9N8HKI8_9STRA</name>
<reference evidence="2" key="1">
    <citation type="submission" date="2020-06" db="EMBL/GenBank/DDBJ databases">
        <authorList>
            <consortium name="Plant Systems Biology data submission"/>
        </authorList>
    </citation>
    <scope>NUCLEOTIDE SEQUENCE</scope>
    <source>
        <strain evidence="2">D6</strain>
    </source>
</reference>
<dbReference type="AlphaFoldDB" id="A0A9N8HKI8"/>
<accession>A0A9N8HKI8</accession>
<gene>
    <name evidence="2" type="ORF">SEMRO_947_G223360.1</name>
</gene>
<organism evidence="2 3">
    <name type="scientific">Seminavis robusta</name>
    <dbReference type="NCBI Taxonomy" id="568900"/>
    <lineage>
        <taxon>Eukaryota</taxon>
        <taxon>Sar</taxon>
        <taxon>Stramenopiles</taxon>
        <taxon>Ochrophyta</taxon>
        <taxon>Bacillariophyta</taxon>
        <taxon>Bacillariophyceae</taxon>
        <taxon>Bacillariophycidae</taxon>
        <taxon>Naviculales</taxon>
        <taxon>Naviculaceae</taxon>
        <taxon>Seminavis</taxon>
    </lineage>
</organism>
<dbReference type="EMBL" id="CAICTM010000945">
    <property type="protein sequence ID" value="CAB9518588.1"/>
    <property type="molecule type" value="Genomic_DNA"/>
</dbReference>
<protein>
    <submittedName>
        <fullName evidence="2">Uncharacterized protein</fullName>
    </submittedName>
</protein>
<sequence length="214" mass="23221">MLSSYATILLVLFAAVVGTADAAASHDISVECDDSTQEICRGTRYFESPSYWYGEGYVGRYNWEFTFVRGLPEGYFPQSRPLSYGIYEYGPTVTIEMDVDAVNCTITVGNETCASCDVCDLGLFVGEAQNATVSADCSNLQTQFYVPDTGAGKIMECEAVLPFFYPLEIPANLTDLPDPSSDISIEGEVTAVDVIGGEETISRGNLRKHGGLFD</sequence>
<evidence type="ECO:0000313" key="3">
    <source>
        <dbReference type="Proteomes" id="UP001153069"/>
    </source>
</evidence>
<feature type="chain" id="PRO_5040167498" evidence="1">
    <location>
        <begin position="23"/>
        <end position="214"/>
    </location>
</feature>
<evidence type="ECO:0000313" key="2">
    <source>
        <dbReference type="EMBL" id="CAB9518588.1"/>
    </source>
</evidence>
<dbReference type="Proteomes" id="UP001153069">
    <property type="component" value="Unassembled WGS sequence"/>
</dbReference>
<proteinExistence type="predicted"/>
<keyword evidence="3" id="KW-1185">Reference proteome</keyword>